<comment type="caution">
    <text evidence="2">The sequence shown here is derived from an EMBL/GenBank/DDBJ whole genome shotgun (WGS) entry which is preliminary data.</text>
</comment>
<reference evidence="2" key="1">
    <citation type="submission" date="2023-10" db="EMBL/GenBank/DDBJ databases">
        <title>Genome assembly of Pristionchus species.</title>
        <authorList>
            <person name="Yoshida K."/>
            <person name="Sommer R.J."/>
        </authorList>
    </citation>
    <scope>NUCLEOTIDE SEQUENCE</scope>
    <source>
        <strain evidence="2">RS5133</strain>
    </source>
</reference>
<dbReference type="Proteomes" id="UP001432322">
    <property type="component" value="Unassembled WGS sequence"/>
</dbReference>
<dbReference type="Gene3D" id="1.20.1070.10">
    <property type="entry name" value="Rhodopsin 7-helix transmembrane proteins"/>
    <property type="match status" value="1"/>
</dbReference>
<accession>A0AAV5VUA1</accession>
<feature type="non-terminal residue" evidence="2">
    <location>
        <position position="1"/>
    </location>
</feature>
<keyword evidence="3" id="KW-1185">Reference proteome</keyword>
<keyword evidence="1" id="KW-0812">Transmembrane</keyword>
<keyword evidence="1" id="KW-1133">Transmembrane helix</keyword>
<feature type="transmembrane region" description="Helical" evidence="1">
    <location>
        <begin position="90"/>
        <end position="113"/>
    </location>
</feature>
<gene>
    <name evidence="2" type="ORF">PFISCL1PPCAC_14593</name>
</gene>
<organism evidence="2 3">
    <name type="scientific">Pristionchus fissidentatus</name>
    <dbReference type="NCBI Taxonomy" id="1538716"/>
    <lineage>
        <taxon>Eukaryota</taxon>
        <taxon>Metazoa</taxon>
        <taxon>Ecdysozoa</taxon>
        <taxon>Nematoda</taxon>
        <taxon>Chromadorea</taxon>
        <taxon>Rhabditida</taxon>
        <taxon>Rhabditina</taxon>
        <taxon>Diplogasteromorpha</taxon>
        <taxon>Diplogasteroidea</taxon>
        <taxon>Neodiplogasteridae</taxon>
        <taxon>Pristionchus</taxon>
    </lineage>
</organism>
<sequence>DVNLHPNYSTIAAICAAAVVGGHAIIVCLVCIHKIVQVIHNRAIEIRVRRLQIQLFRALIMQFTIPFLFSFLPFTIIIIFPLTGVKSGQLGNICALFASLYPVLDPLVIIISVTRFRSTIVEMGCFLIGRTAARNEKKAIERTKEYKSIFITKASWTL</sequence>
<protein>
    <recommendedName>
        <fullName evidence="4">G protein-coupled receptor</fullName>
    </recommendedName>
</protein>
<dbReference type="PANTHER" id="PTHR22943:SF248">
    <property type="entry name" value="SEVEN TM RECEPTOR"/>
    <property type="match status" value="1"/>
</dbReference>
<dbReference type="PANTHER" id="PTHR22943">
    <property type="entry name" value="7-TRANSMEMBRANE DOMAIN RECEPTOR C.ELEGANS"/>
    <property type="match status" value="1"/>
</dbReference>
<dbReference type="Pfam" id="PF10326">
    <property type="entry name" value="7TM_GPCR_Str"/>
    <property type="match status" value="1"/>
</dbReference>
<feature type="transmembrane region" description="Helical" evidence="1">
    <location>
        <begin position="59"/>
        <end position="84"/>
    </location>
</feature>
<evidence type="ECO:0000256" key="1">
    <source>
        <dbReference type="SAM" id="Phobius"/>
    </source>
</evidence>
<dbReference type="AlphaFoldDB" id="A0AAV5VUA1"/>
<dbReference type="EMBL" id="BTSY01000004">
    <property type="protein sequence ID" value="GMT23296.1"/>
    <property type="molecule type" value="Genomic_DNA"/>
</dbReference>
<proteinExistence type="predicted"/>
<evidence type="ECO:0000313" key="2">
    <source>
        <dbReference type="EMBL" id="GMT23296.1"/>
    </source>
</evidence>
<keyword evidence="1" id="KW-0472">Membrane</keyword>
<dbReference type="InterPro" id="IPR019428">
    <property type="entry name" value="7TM_GPCR_serpentine_rcpt_Str"/>
</dbReference>
<dbReference type="SUPFAM" id="SSF81321">
    <property type="entry name" value="Family A G protein-coupled receptor-like"/>
    <property type="match status" value="1"/>
</dbReference>
<feature type="transmembrane region" description="Helical" evidence="1">
    <location>
        <begin position="6"/>
        <end position="32"/>
    </location>
</feature>
<feature type="non-terminal residue" evidence="2">
    <location>
        <position position="158"/>
    </location>
</feature>
<name>A0AAV5VUA1_9BILA</name>
<evidence type="ECO:0008006" key="4">
    <source>
        <dbReference type="Google" id="ProtNLM"/>
    </source>
</evidence>
<evidence type="ECO:0000313" key="3">
    <source>
        <dbReference type="Proteomes" id="UP001432322"/>
    </source>
</evidence>